<dbReference type="SMART" id="SM01360">
    <property type="entry name" value="A2M"/>
    <property type="match status" value="1"/>
</dbReference>
<dbReference type="InterPro" id="IPR011625">
    <property type="entry name" value="A2M_N_BRD"/>
</dbReference>
<dbReference type="Gene3D" id="2.60.40.1930">
    <property type="match status" value="1"/>
</dbReference>
<gene>
    <name evidence="5" type="ORF">EOE67_01760</name>
</gene>
<dbReference type="Pfam" id="PF17962">
    <property type="entry name" value="bMG6"/>
    <property type="match status" value="1"/>
</dbReference>
<dbReference type="Pfam" id="PF01835">
    <property type="entry name" value="MG2"/>
    <property type="match status" value="1"/>
</dbReference>
<evidence type="ECO:0000256" key="1">
    <source>
        <dbReference type="ARBA" id="ARBA00010556"/>
    </source>
</evidence>
<evidence type="ECO:0000313" key="5">
    <source>
        <dbReference type="EMBL" id="RVU41942.1"/>
    </source>
</evidence>
<dbReference type="InterPro" id="IPR002890">
    <property type="entry name" value="MG2"/>
</dbReference>
<evidence type="ECO:0000259" key="3">
    <source>
        <dbReference type="SMART" id="SM01359"/>
    </source>
</evidence>
<dbReference type="Gene3D" id="1.50.10.20">
    <property type="match status" value="1"/>
</dbReference>
<feature type="domain" description="Alpha-2-macroglobulin" evidence="4">
    <location>
        <begin position="1232"/>
        <end position="1322"/>
    </location>
</feature>
<proteinExistence type="inferred from homology"/>
<dbReference type="SUPFAM" id="SSF48239">
    <property type="entry name" value="Terpenoid cyclases/Protein prenyltransferases"/>
    <property type="match status" value="1"/>
</dbReference>
<dbReference type="InterPro" id="IPR001599">
    <property type="entry name" value="Macroglobln_a2"/>
</dbReference>
<evidence type="ECO:0000313" key="6">
    <source>
        <dbReference type="Proteomes" id="UP000283077"/>
    </source>
</evidence>
<evidence type="ECO:0008006" key="7">
    <source>
        <dbReference type="Google" id="ProtNLM"/>
    </source>
</evidence>
<dbReference type="InterPro" id="IPR041462">
    <property type="entry name" value="Bact_A2M_MG6"/>
</dbReference>
<protein>
    <recommendedName>
        <fullName evidence="7">Alpha-2-macroglobulin family protein</fullName>
    </recommendedName>
</protein>
<organism evidence="5 6">
    <name type="scientific">Rheinheimera riviphila</name>
    <dbReference type="NCBI Taxonomy" id="1834037"/>
    <lineage>
        <taxon>Bacteria</taxon>
        <taxon>Pseudomonadati</taxon>
        <taxon>Pseudomonadota</taxon>
        <taxon>Gammaproteobacteria</taxon>
        <taxon>Chromatiales</taxon>
        <taxon>Chromatiaceae</taxon>
        <taxon>Rheinheimera</taxon>
    </lineage>
</organism>
<dbReference type="EMBL" id="SACS01000001">
    <property type="protein sequence ID" value="RVU41942.1"/>
    <property type="molecule type" value="Genomic_DNA"/>
</dbReference>
<dbReference type="InterPro" id="IPR021868">
    <property type="entry name" value="Alpha_2_Macroglob_MG3"/>
</dbReference>
<keyword evidence="6" id="KW-1185">Reference proteome</keyword>
<reference evidence="5 6" key="1">
    <citation type="submission" date="2019-01" db="EMBL/GenBank/DDBJ databases">
        <authorList>
            <person name="Chen W.-M."/>
        </authorList>
    </citation>
    <scope>NUCLEOTIDE SEQUENCE [LARGE SCALE GENOMIC DNA]</scope>
    <source>
        <strain evidence="5 6">KYPC3</strain>
    </source>
</reference>
<dbReference type="Pfam" id="PF07703">
    <property type="entry name" value="A2M_BRD"/>
    <property type="match status" value="1"/>
</dbReference>
<dbReference type="OrthoDB" id="9767116at2"/>
<dbReference type="Pfam" id="PF17973">
    <property type="entry name" value="bMG10"/>
    <property type="match status" value="1"/>
</dbReference>
<dbReference type="GO" id="GO:0004866">
    <property type="term" value="F:endopeptidase inhibitor activity"/>
    <property type="evidence" value="ECO:0007669"/>
    <property type="project" value="InterPro"/>
</dbReference>
<dbReference type="InterPro" id="IPR041246">
    <property type="entry name" value="Bact_MG10"/>
</dbReference>
<comment type="similarity">
    <text evidence="1">Belongs to the protease inhibitor I39 (alpha-2-macroglobulin) family. Bacterial alpha-2-macroglobulin subfamily.</text>
</comment>
<dbReference type="InterPro" id="IPR041203">
    <property type="entry name" value="Bact_A2M_MG5"/>
</dbReference>
<keyword evidence="2" id="KW-0732">Signal</keyword>
<dbReference type="Gene3D" id="2.60.40.3710">
    <property type="match status" value="1"/>
</dbReference>
<evidence type="ECO:0000256" key="2">
    <source>
        <dbReference type="ARBA" id="ARBA00022729"/>
    </source>
</evidence>
<sequence>MMNRQHALIGLVVAVVIAGLALLINRLPSTDSAVDRGQTASSQSTEQAASQDAALQQWQQYLTEYPQGFIGAEQKLLYRFNRPVVDAALVGKTELQRVSMAPAHEFSALWLDTSTLQLTPVGPLPSGEKLQLTLHRQGLLLDSPVTTPATTPSTDFSHPVQVLPQQISLREVGFQQADNNSALSYQFEVHTLDPVSQNQINSMFAVSQQPEKALTLEWQAVSPRLWRATVLGLEKTTAAQTMVLQWQDAPADHASSNADAKAVSDKNLSDKQFSAKRSIEIPALEQFSLLTSQVQQQQEQRFELRFSQPLAKQDLTGLVKVNDQTVRSKVHGNVLQLFPDSPLKQKVKIWISRQIGASNGQLLGNDQTVELQVSSMLPQISFLDGGFILPQAERLLIPVEVTNVKAVQLKIFEIYSSNIGQFLQGAPRNWQSDYTNREVGRYIAQHELTLKTAALDEKQQVQLDVTALVGKHRGSILRLEARVLPQHSLYACDTTLKSEPLVELERLNYEGSYQRHDEIPEHLWRFYQSEGYYDWDERRNPCKDAYFTSYNDNVNASKVFIASNIGLLSKLGSDQQLHVLTTNLQTGQPAAGQNISVMNYQQQQIGSAVSDTNGFATIKPEGVPFYLKAQADGDVAYLRIPTNESLPTGQFDTSGVKSTEGVKGFFYAERNVWRPGDAIHLMLILQDKNQQLPDDFPVTLELFDPKSQKVKTLVQRQQLDGFYRFDLATDDDAPTGNWHVVAKVGASYFDTTLKIENILPNRLKIELDLPKTPISAEARPLLLTSSWLNGALAQHLKTDVELKLSTTKTQFEGYANYQFDDVNRKFAAESKKIFEGKLDANGQVQLEFKPELNTPSPGALKAMFIQRVFEPNGQFSTQYRQTTVLPYPQWVGLQLPEEVRHSTLDEKASAAIALMLLDPAGKPVANGMIQLRLQQLKWRWWWEQSDDDNANYVSDEQLKQVEDRSLVTDAQGAANWLMYGKDYPAGRYRLTACVSAASPENHCSSEEIYIGWGYGDSTSRDGATRLSLSSDAASYQVGDTAKVHLPAGPDRKVLLSLENGSKVLEKRWVAVKKDQDLLEIPITNAMVPNVYAHVTQIQPHHNRQSDTPLRSYGILNLAVSDAKSHLEPLLKTPAEVMPESEFSIEISEKTGRAMTYTLALVDEGLLGITDFHVPEPHPALYQREALGVRTWDLFDDVVGAYSADLSHLLAVGGSDLIPKRDGQRERRFKPIVQFYGPLTLKAGETATQQIKLPPYMGAVRVMVVAGDGYAYGQQESTLTVTQPLTILSTVPRLIGPGEEFALPVAVFFSETAKADKTKAITLPQTVKVTVQTDDLLTVLQAEAALTFSQPGEQTALLRVKAKQLLGMGKLTVSASMAGQTASEVIHLPVRSANSPQQRSVSRLLKPGESWQPRADQLGMPGTNEQWLTASRSPDFGFTRLELELYEYPFMCLEQSTSKVLPSLYRSLYQTPTPEQSLKIQQTIQQHLRRLGKYQQGSGQFSYWPGSTMVEEWANLYAGYFMLRAQQQGHSVPADMLKNWLANSRQTANGFNGKSPDAMVLQGWRLWLLAMADNADVGAMNRLREDLLRGSVKSHSLAQHFLALAYAEQSLPDIALALQQRGGQLQKGTLPGTPQEKLPGVLNSPMLQQLVQLELAAALQQSERRWSLALELADQLKQQNGHNTIEKAWAMAVLLQQFGQAQGVADLTSEITLSTGQAAAATVWQLTDPAYTEATSDYQADAFAVKNTGTSELYLTLTQQGIPAEGQELAQAAGLELQVQFSDLQGQAIDPASIRQGTDFIAQIIVKNTTAAPVKDLALMQVFPSGWQLRNTVLSDDAKAAKLDFQQAGDDRLQSFFPLAAGESIRLQATLNASFVGRYYLPGWTASSMYNPKIRANNLGRWVEVLP</sequence>
<dbReference type="Pfam" id="PF00207">
    <property type="entry name" value="A2M"/>
    <property type="match status" value="1"/>
</dbReference>
<dbReference type="SMART" id="SM01359">
    <property type="entry name" value="A2M_N_2"/>
    <property type="match status" value="1"/>
</dbReference>
<dbReference type="InterPro" id="IPR051802">
    <property type="entry name" value="YfhM-like"/>
</dbReference>
<feature type="domain" description="Alpha-2-macroglobulin bait region" evidence="3">
    <location>
        <begin position="1026"/>
        <end position="1168"/>
    </location>
</feature>
<dbReference type="PANTHER" id="PTHR40094">
    <property type="entry name" value="ALPHA-2-MACROGLOBULIN HOMOLOG"/>
    <property type="match status" value="1"/>
</dbReference>
<dbReference type="Pfam" id="PF17972">
    <property type="entry name" value="bMG5"/>
    <property type="match status" value="1"/>
</dbReference>
<dbReference type="Pfam" id="PF11974">
    <property type="entry name" value="bMG3"/>
    <property type="match status" value="1"/>
</dbReference>
<accession>A0A437R5B3</accession>
<dbReference type="PANTHER" id="PTHR40094:SF1">
    <property type="entry name" value="UBIQUITIN DOMAIN-CONTAINING PROTEIN"/>
    <property type="match status" value="1"/>
</dbReference>
<dbReference type="Proteomes" id="UP000283077">
    <property type="component" value="Unassembled WGS sequence"/>
</dbReference>
<name>A0A437R5B3_9GAMM</name>
<evidence type="ECO:0000259" key="4">
    <source>
        <dbReference type="SMART" id="SM01360"/>
    </source>
</evidence>
<dbReference type="InterPro" id="IPR008930">
    <property type="entry name" value="Terpenoid_cyclase/PrenylTrfase"/>
</dbReference>
<comment type="caution">
    <text evidence="5">The sequence shown here is derived from an EMBL/GenBank/DDBJ whole genome shotgun (WGS) entry which is preliminary data.</text>
</comment>